<dbReference type="VEuPathDB" id="AmoebaDB:EIN_429370"/>
<keyword evidence="1" id="KW-1133">Transmembrane helix</keyword>
<dbReference type="Proteomes" id="UP000014680">
    <property type="component" value="Unassembled WGS sequence"/>
</dbReference>
<reference evidence="2 3" key="1">
    <citation type="submission" date="2012-10" db="EMBL/GenBank/DDBJ databases">
        <authorList>
            <person name="Zafar N."/>
            <person name="Inman J."/>
            <person name="Hall N."/>
            <person name="Lorenzi H."/>
            <person name="Caler E."/>
        </authorList>
    </citation>
    <scope>NUCLEOTIDE SEQUENCE [LARGE SCALE GENOMIC DNA]</scope>
    <source>
        <strain evidence="2 3">IP1</strain>
    </source>
</reference>
<feature type="transmembrane region" description="Helical" evidence="1">
    <location>
        <begin position="53"/>
        <end position="75"/>
    </location>
</feature>
<dbReference type="PANTHER" id="PTHR34078">
    <property type="entry name" value="EXPRESSED PROTEIN"/>
    <property type="match status" value="1"/>
</dbReference>
<dbReference type="AlphaFoldDB" id="A0A0A1UEY6"/>
<dbReference type="PANTHER" id="PTHR34078:SF3">
    <property type="entry name" value="TRANSMEMBRANE PROTEIN"/>
    <property type="match status" value="1"/>
</dbReference>
<evidence type="ECO:0000313" key="2">
    <source>
        <dbReference type="EMBL" id="ELP95171.1"/>
    </source>
</evidence>
<keyword evidence="1" id="KW-0472">Membrane</keyword>
<gene>
    <name evidence="2" type="ORF">EIN_429370</name>
</gene>
<evidence type="ECO:0000256" key="1">
    <source>
        <dbReference type="SAM" id="Phobius"/>
    </source>
</evidence>
<keyword evidence="3" id="KW-1185">Reference proteome</keyword>
<keyword evidence="1" id="KW-0812">Transmembrane</keyword>
<dbReference type="GeneID" id="14894167"/>
<dbReference type="EMBL" id="KB206168">
    <property type="protein sequence ID" value="ELP95171.1"/>
    <property type="molecule type" value="Genomic_DNA"/>
</dbReference>
<name>A0A0A1UEY6_ENTIV</name>
<organism evidence="2 3">
    <name type="scientific">Entamoeba invadens IP1</name>
    <dbReference type="NCBI Taxonomy" id="370355"/>
    <lineage>
        <taxon>Eukaryota</taxon>
        <taxon>Amoebozoa</taxon>
        <taxon>Evosea</taxon>
        <taxon>Archamoebae</taxon>
        <taxon>Mastigamoebida</taxon>
        <taxon>Entamoebidae</taxon>
        <taxon>Entamoeba</taxon>
    </lineage>
</organism>
<evidence type="ECO:0000313" key="3">
    <source>
        <dbReference type="Proteomes" id="UP000014680"/>
    </source>
</evidence>
<proteinExistence type="predicted"/>
<feature type="transmembrane region" description="Helical" evidence="1">
    <location>
        <begin position="87"/>
        <end position="106"/>
    </location>
</feature>
<dbReference type="KEGG" id="eiv:EIN_429370"/>
<dbReference type="RefSeq" id="XP_004261942.1">
    <property type="nucleotide sequence ID" value="XM_004261894.1"/>
</dbReference>
<accession>A0A0A1UEY6</accession>
<sequence>MAYTQVPVQMQTYAQPVQVVYQQPQMYTLQQQQMEVPQQQQAVKQNTSYFGTALLYFVGYIFPLIWMVQLFYIFSKDENTKLWGYRALSALLLYLVISFMTCYIVFQLDVEYCYTYLYSRN</sequence>
<protein>
    <submittedName>
        <fullName evidence="2">Uncharacterized protein</fullName>
    </submittedName>
</protein>